<evidence type="ECO:0000313" key="2">
    <source>
        <dbReference type="Proteomes" id="UP000188342"/>
    </source>
</evidence>
<protein>
    <submittedName>
        <fullName evidence="1">Uncharacterized protein</fullName>
    </submittedName>
</protein>
<dbReference type="Proteomes" id="UP000188342">
    <property type="component" value="Unassembled WGS sequence"/>
</dbReference>
<keyword evidence="2" id="KW-1185">Reference proteome</keyword>
<dbReference type="EMBL" id="FUKQ01000044">
    <property type="protein sequence ID" value="SJN39377.1"/>
    <property type="molecule type" value="Genomic_DNA"/>
</dbReference>
<name>A0A1R4K4Y2_9ACTN</name>
<dbReference type="STRING" id="1255658.FM114_11500"/>
<dbReference type="RefSeq" id="WP_094765293.1">
    <property type="nucleotide sequence ID" value="NZ_FUKQ01000044.1"/>
</dbReference>
<gene>
    <name evidence="1" type="ORF">FM114_11500</name>
</gene>
<dbReference type="AlphaFoldDB" id="A0A1R4K4Y2"/>
<evidence type="ECO:0000313" key="1">
    <source>
        <dbReference type="EMBL" id="SJN39377.1"/>
    </source>
</evidence>
<accession>A0A1R4K4Y2</accession>
<reference evidence="1 2" key="1">
    <citation type="submission" date="2017-02" db="EMBL/GenBank/DDBJ databases">
        <authorList>
            <person name="Peterson S.W."/>
        </authorList>
    </citation>
    <scope>NUCLEOTIDE SEQUENCE [LARGE SCALE GENOMIC DNA]</scope>
    <source>
        <strain evidence="1 2">LSP_Lj1</strain>
    </source>
</reference>
<sequence length="68" mass="7515">MNTSATLHVVATPTLTVTGPPVIRDGVSHTSSRTFTRGAILPLWVDEDQLDHLVAMRLVRRLHIAEEN</sequence>
<organism evidence="1 2">
    <name type="scientific">Luteococcus japonicus LSP_Lj1</name>
    <dbReference type="NCBI Taxonomy" id="1255658"/>
    <lineage>
        <taxon>Bacteria</taxon>
        <taxon>Bacillati</taxon>
        <taxon>Actinomycetota</taxon>
        <taxon>Actinomycetes</taxon>
        <taxon>Propionibacteriales</taxon>
        <taxon>Propionibacteriaceae</taxon>
        <taxon>Luteococcus</taxon>
    </lineage>
</organism>
<proteinExistence type="predicted"/>